<evidence type="ECO:0000313" key="2">
    <source>
        <dbReference type="EMBL" id="KAK3397635.1"/>
    </source>
</evidence>
<feature type="transmembrane region" description="Helical" evidence="1">
    <location>
        <begin position="165"/>
        <end position="195"/>
    </location>
</feature>
<dbReference type="Proteomes" id="UP001281003">
    <property type="component" value="Unassembled WGS sequence"/>
</dbReference>
<evidence type="ECO:0000256" key="1">
    <source>
        <dbReference type="SAM" id="Phobius"/>
    </source>
</evidence>
<protein>
    <submittedName>
        <fullName evidence="2">Uncharacterized protein</fullName>
    </submittedName>
</protein>
<keyword evidence="1" id="KW-1133">Transmembrane helix</keyword>
<dbReference type="InterPro" id="IPR002523">
    <property type="entry name" value="MgTranspt_CorA/ZnTranspt_ZntB"/>
</dbReference>
<dbReference type="Pfam" id="PF01544">
    <property type="entry name" value="CorA"/>
    <property type="match status" value="1"/>
</dbReference>
<keyword evidence="1" id="KW-0812">Transmembrane</keyword>
<dbReference type="EMBL" id="JAUTDP010000007">
    <property type="protein sequence ID" value="KAK3397635.1"/>
    <property type="molecule type" value="Genomic_DNA"/>
</dbReference>
<dbReference type="AlphaFoldDB" id="A0AAE0PDS7"/>
<organism evidence="2 3">
    <name type="scientific">Sordaria brevicollis</name>
    <dbReference type="NCBI Taxonomy" id="83679"/>
    <lineage>
        <taxon>Eukaryota</taxon>
        <taxon>Fungi</taxon>
        <taxon>Dikarya</taxon>
        <taxon>Ascomycota</taxon>
        <taxon>Pezizomycotina</taxon>
        <taxon>Sordariomycetes</taxon>
        <taxon>Sordariomycetidae</taxon>
        <taxon>Sordariales</taxon>
        <taxon>Sordariaceae</taxon>
        <taxon>Sordaria</taxon>
    </lineage>
</organism>
<dbReference type="GO" id="GO:0046873">
    <property type="term" value="F:metal ion transmembrane transporter activity"/>
    <property type="evidence" value="ECO:0007669"/>
    <property type="project" value="InterPro"/>
</dbReference>
<reference evidence="2" key="1">
    <citation type="journal article" date="2023" name="Mol. Phylogenet. Evol.">
        <title>Genome-scale phylogeny and comparative genomics of the fungal order Sordariales.</title>
        <authorList>
            <person name="Hensen N."/>
            <person name="Bonometti L."/>
            <person name="Westerberg I."/>
            <person name="Brannstrom I.O."/>
            <person name="Guillou S."/>
            <person name="Cros-Aarteil S."/>
            <person name="Calhoun S."/>
            <person name="Haridas S."/>
            <person name="Kuo A."/>
            <person name="Mondo S."/>
            <person name="Pangilinan J."/>
            <person name="Riley R."/>
            <person name="LaButti K."/>
            <person name="Andreopoulos B."/>
            <person name="Lipzen A."/>
            <person name="Chen C."/>
            <person name="Yan M."/>
            <person name="Daum C."/>
            <person name="Ng V."/>
            <person name="Clum A."/>
            <person name="Steindorff A."/>
            <person name="Ohm R.A."/>
            <person name="Martin F."/>
            <person name="Silar P."/>
            <person name="Natvig D.O."/>
            <person name="Lalanne C."/>
            <person name="Gautier V."/>
            <person name="Ament-Velasquez S.L."/>
            <person name="Kruys A."/>
            <person name="Hutchinson M.I."/>
            <person name="Powell A.J."/>
            <person name="Barry K."/>
            <person name="Miller A.N."/>
            <person name="Grigoriev I.V."/>
            <person name="Debuchy R."/>
            <person name="Gladieux P."/>
            <person name="Hiltunen Thoren M."/>
            <person name="Johannesson H."/>
        </authorList>
    </citation>
    <scope>NUCLEOTIDE SEQUENCE</scope>
    <source>
        <strain evidence="2">FGSC 1904</strain>
    </source>
</reference>
<gene>
    <name evidence="2" type="ORF">B0T20DRAFT_453711</name>
</gene>
<keyword evidence="3" id="KW-1185">Reference proteome</keyword>
<comment type="caution">
    <text evidence="2">The sequence shown here is derived from an EMBL/GenBank/DDBJ whole genome shotgun (WGS) entry which is preliminary data.</text>
</comment>
<feature type="transmembrane region" description="Helical" evidence="1">
    <location>
        <begin position="133"/>
        <end position="153"/>
    </location>
</feature>
<proteinExistence type="predicted"/>
<evidence type="ECO:0000313" key="3">
    <source>
        <dbReference type="Proteomes" id="UP001281003"/>
    </source>
</evidence>
<keyword evidence="1" id="KW-0472">Membrane</keyword>
<sequence length="267" mass="31253">MNPKDYCNLLFDDETFSRSRLYFWILGFIIKVQPCIEDNITQWNLYQQARIQPLKEGLKSKEHSELTTVERSILESITKYDKRGNDIKQDLENLKKRFDAISESVRALRDGLFNASALMESRSATRLGQNVQLLTYVSIFYLPLGFCAALWAVPNITQSETQTPFIVATCLVSFLTLTTVFNMGNISDAIGLSYFKWRRKLLKRMENDSNTKWQGRRGMFEEFPPNNERRTVSEWWLARYQAYLLRQKAKIGFQSFFRRDESTQTAV</sequence>
<reference evidence="2" key="2">
    <citation type="submission" date="2023-07" db="EMBL/GenBank/DDBJ databases">
        <authorList>
            <consortium name="Lawrence Berkeley National Laboratory"/>
            <person name="Haridas S."/>
            <person name="Hensen N."/>
            <person name="Bonometti L."/>
            <person name="Westerberg I."/>
            <person name="Brannstrom I.O."/>
            <person name="Guillou S."/>
            <person name="Cros-Aarteil S."/>
            <person name="Calhoun S."/>
            <person name="Kuo A."/>
            <person name="Mondo S."/>
            <person name="Pangilinan J."/>
            <person name="Riley R."/>
            <person name="LaButti K."/>
            <person name="Andreopoulos B."/>
            <person name="Lipzen A."/>
            <person name="Chen C."/>
            <person name="Yanf M."/>
            <person name="Daum C."/>
            <person name="Ng V."/>
            <person name="Clum A."/>
            <person name="Steindorff A."/>
            <person name="Ohm R."/>
            <person name="Martin F."/>
            <person name="Silar P."/>
            <person name="Natvig D."/>
            <person name="Lalanne C."/>
            <person name="Gautier V."/>
            <person name="Ament-velasquez S.L."/>
            <person name="Kruys A."/>
            <person name="Hutchinson M.I."/>
            <person name="Powell A.J."/>
            <person name="Barry K."/>
            <person name="Miller A.N."/>
            <person name="Grigoriev I.V."/>
            <person name="Debuchy R."/>
            <person name="Gladieux P."/>
            <person name="Thoren M.H."/>
            <person name="Johannesson H."/>
        </authorList>
    </citation>
    <scope>NUCLEOTIDE SEQUENCE</scope>
    <source>
        <strain evidence="2">FGSC 1904</strain>
    </source>
</reference>
<accession>A0AAE0PDS7</accession>
<dbReference type="GO" id="GO:0016020">
    <property type="term" value="C:membrane"/>
    <property type="evidence" value="ECO:0007669"/>
    <property type="project" value="InterPro"/>
</dbReference>
<name>A0AAE0PDS7_SORBR</name>